<dbReference type="InterPro" id="IPR008007">
    <property type="entry name" value="Peptidase_M42"/>
</dbReference>
<dbReference type="InterPro" id="IPR011650">
    <property type="entry name" value="Peptidase_M20_dimer"/>
</dbReference>
<accession>A0A1H8ZD69</accession>
<evidence type="ECO:0000256" key="5">
    <source>
        <dbReference type="PIRNR" id="PIRNR001123"/>
    </source>
</evidence>
<evidence type="ECO:0000256" key="3">
    <source>
        <dbReference type="ARBA" id="ARBA00022801"/>
    </source>
</evidence>
<protein>
    <submittedName>
        <fullName evidence="8">Peptidase T-like protein</fullName>
    </submittedName>
</protein>
<keyword evidence="2 6" id="KW-0479">Metal-binding</keyword>
<dbReference type="PANTHER" id="PTHR42994">
    <property type="entry name" value="PEPTIDASE T"/>
    <property type="match status" value="1"/>
</dbReference>
<keyword evidence="3" id="KW-0378">Hydrolase</keyword>
<comment type="cofactor">
    <cofactor evidence="6">
        <name>a divalent metal cation</name>
        <dbReference type="ChEBI" id="CHEBI:60240"/>
    </cofactor>
    <text evidence="6">Binds 2 divalent metal cations per subunit.</text>
</comment>
<reference evidence="8 9" key="1">
    <citation type="submission" date="2016-10" db="EMBL/GenBank/DDBJ databases">
        <authorList>
            <person name="de Groot N.N."/>
        </authorList>
    </citation>
    <scope>NUCLEOTIDE SEQUENCE [LARGE SCALE GENOMIC DNA]</scope>
    <source>
        <strain evidence="8 9">DSM 15695</strain>
    </source>
</reference>
<dbReference type="AlphaFoldDB" id="A0A1H8ZD69"/>
<evidence type="ECO:0000313" key="9">
    <source>
        <dbReference type="Proteomes" id="UP000198833"/>
    </source>
</evidence>
<dbReference type="Proteomes" id="UP000198833">
    <property type="component" value="Unassembled WGS sequence"/>
</dbReference>
<dbReference type="Pfam" id="PF07687">
    <property type="entry name" value="M20_dimer"/>
    <property type="match status" value="1"/>
</dbReference>
<comment type="cofactor">
    <cofactor evidence="1">
        <name>Zn(2+)</name>
        <dbReference type="ChEBI" id="CHEBI:29105"/>
    </cofactor>
</comment>
<dbReference type="Gene3D" id="3.30.70.360">
    <property type="match status" value="1"/>
</dbReference>
<keyword evidence="9" id="KW-1185">Reference proteome</keyword>
<feature type="domain" description="Peptidase M20 dimerisation" evidence="7">
    <location>
        <begin position="185"/>
        <end position="273"/>
    </location>
</feature>
<proteinExistence type="inferred from homology"/>
<dbReference type="Pfam" id="PF01546">
    <property type="entry name" value="Peptidase_M20"/>
    <property type="match status" value="1"/>
</dbReference>
<comment type="similarity">
    <text evidence="5">Belongs to the peptidase M42 family.</text>
</comment>
<dbReference type="Gene3D" id="3.40.630.10">
    <property type="entry name" value="Zn peptidases"/>
    <property type="match status" value="1"/>
</dbReference>
<dbReference type="EMBL" id="FOEN01000001">
    <property type="protein sequence ID" value="SEP62352.1"/>
    <property type="molecule type" value="Genomic_DNA"/>
</dbReference>
<gene>
    <name evidence="8" type="ORF">SAMN04488558_101220</name>
</gene>
<dbReference type="RefSeq" id="WP_234971650.1">
    <property type="nucleotide sequence ID" value="NZ_CALUDV010000002.1"/>
</dbReference>
<evidence type="ECO:0000256" key="1">
    <source>
        <dbReference type="ARBA" id="ARBA00001947"/>
    </source>
</evidence>
<dbReference type="GO" id="GO:0046872">
    <property type="term" value="F:metal ion binding"/>
    <property type="evidence" value="ECO:0007669"/>
    <property type="project" value="UniProtKB-UniRule"/>
</dbReference>
<dbReference type="GO" id="GO:0004177">
    <property type="term" value="F:aminopeptidase activity"/>
    <property type="evidence" value="ECO:0007669"/>
    <property type="project" value="UniProtKB-UniRule"/>
</dbReference>
<feature type="binding site" evidence="6">
    <location>
        <position position="344"/>
    </location>
    <ligand>
        <name>Zn(2+)</name>
        <dbReference type="ChEBI" id="CHEBI:29105"/>
        <label>2</label>
    </ligand>
</feature>
<dbReference type="STRING" id="89093.SAMN04488558_101220"/>
<dbReference type="InterPro" id="IPR002933">
    <property type="entry name" value="Peptidase_M20"/>
</dbReference>
<dbReference type="PANTHER" id="PTHR42994:SF2">
    <property type="entry name" value="PEPTIDASE"/>
    <property type="match status" value="1"/>
</dbReference>
<keyword evidence="4" id="KW-0862">Zinc</keyword>
<dbReference type="SUPFAM" id="SSF55031">
    <property type="entry name" value="Bacterial exopeptidase dimerisation domain"/>
    <property type="match status" value="1"/>
</dbReference>
<dbReference type="SUPFAM" id="SSF53187">
    <property type="entry name" value="Zn-dependent exopeptidases"/>
    <property type="match status" value="1"/>
</dbReference>
<evidence type="ECO:0000313" key="8">
    <source>
        <dbReference type="EMBL" id="SEP62352.1"/>
    </source>
</evidence>
<organism evidence="8 9">
    <name type="scientific">Ignavigranum ruoffiae</name>
    <dbReference type="NCBI Taxonomy" id="89093"/>
    <lineage>
        <taxon>Bacteria</taxon>
        <taxon>Bacillati</taxon>
        <taxon>Bacillota</taxon>
        <taxon>Bacilli</taxon>
        <taxon>Lactobacillales</taxon>
        <taxon>Aerococcaceae</taxon>
        <taxon>Ignavigranum</taxon>
    </lineage>
</organism>
<dbReference type="PIRSF" id="PIRSF001123">
    <property type="entry name" value="PepA_GA"/>
    <property type="match status" value="1"/>
</dbReference>
<evidence type="ECO:0000256" key="6">
    <source>
        <dbReference type="PIRSR" id="PIRSR001123-2"/>
    </source>
</evidence>
<evidence type="ECO:0000259" key="7">
    <source>
        <dbReference type="Pfam" id="PF07687"/>
    </source>
</evidence>
<evidence type="ECO:0000256" key="2">
    <source>
        <dbReference type="ARBA" id="ARBA00022723"/>
    </source>
</evidence>
<evidence type="ECO:0000256" key="4">
    <source>
        <dbReference type="ARBA" id="ARBA00022833"/>
    </source>
</evidence>
<dbReference type="InterPro" id="IPR036264">
    <property type="entry name" value="Bact_exopeptidase_dim_dom"/>
</dbReference>
<name>A0A1H8ZD69_9LACT</name>
<sequence length="371" mass="41589">MIKERTLEILEEMLLIHSPSKQENKMADYIIQFLENLSAEIYLDHCEDKYGGNTPVIFAKIPGKLEGPGFTLNGHLDVIQPNQNLKIIKEDDIWRSNGTTTLGGDDKAGLAAILSAVEYIVQNNQPHRDLYFIFTPGEEQGMLGAKNIQWDQVHQHFDLAKNIIVVDNAGKADKVAYQAPTCYRFAIEIIGKKAHAGIEPEKGINAIWVASQIINKLPLLRIDQTTTANISQIDADFPNNVVPDRCQFTGEIRTHSDQTAKDILQKYENTIQEFINDYSFEYWCDYPVLQSKDNLTFVNQVIDAYNKVGVQAEAQIIGGGSDANFFAEQGFNAAIIGVGMQQVHTTEEYLEINELHHTTAALIELLTQSYA</sequence>